<comment type="caution">
    <text evidence="2">The sequence shown here is derived from an EMBL/GenBank/DDBJ whole genome shotgun (WGS) entry which is preliminary data.</text>
</comment>
<protein>
    <submittedName>
        <fullName evidence="2">Uncharacterized protein</fullName>
    </submittedName>
</protein>
<sequence>MKTAIAALLSLPVLALAQVAAPQPEELMQLAFPKWSDEEGGRVVSIATSALTRGWDTRQGKQRKVLVVPRRVVRVAPERWLLLAAMTPVGDSGEPQVAHGTPLGLAAYTFKPGKDGWAVARRQEPFDLQGFEGRAEVDVVPLGAAAQAAQAVHARWGSCWQGHCVEVFALYALGADGVKPQPLLLQKIKGANVYSRPDCVERLRGLLPGLAAPDGARELLAPGKCYAIEGRWEIGAAGEGTSPSPLTLRFTGAISGASKLANAPAQRVEQSMTFEFRGGRYMPVSGSNPVPDA</sequence>
<dbReference type="Proteomes" id="UP000448575">
    <property type="component" value="Unassembled WGS sequence"/>
</dbReference>
<feature type="chain" id="PRO_5027099797" evidence="1">
    <location>
        <begin position="18"/>
        <end position="293"/>
    </location>
</feature>
<evidence type="ECO:0000256" key="1">
    <source>
        <dbReference type="SAM" id="SignalP"/>
    </source>
</evidence>
<evidence type="ECO:0000313" key="2">
    <source>
        <dbReference type="EMBL" id="MYN02972.1"/>
    </source>
</evidence>
<keyword evidence="3" id="KW-1185">Reference proteome</keyword>
<evidence type="ECO:0000313" key="3">
    <source>
        <dbReference type="Proteomes" id="UP000448575"/>
    </source>
</evidence>
<organism evidence="2 3">
    <name type="scientific">Pseudoduganella guangdongensis</name>
    <dbReference type="NCBI Taxonomy" id="2692179"/>
    <lineage>
        <taxon>Bacteria</taxon>
        <taxon>Pseudomonadati</taxon>
        <taxon>Pseudomonadota</taxon>
        <taxon>Betaproteobacteria</taxon>
        <taxon>Burkholderiales</taxon>
        <taxon>Oxalobacteraceae</taxon>
        <taxon>Telluria group</taxon>
        <taxon>Pseudoduganella</taxon>
    </lineage>
</organism>
<feature type="signal peptide" evidence="1">
    <location>
        <begin position="1"/>
        <end position="17"/>
    </location>
</feature>
<dbReference type="AlphaFoldDB" id="A0A6N9HIX3"/>
<name>A0A6N9HIX3_9BURK</name>
<gene>
    <name evidence="2" type="ORF">GTP41_12760</name>
</gene>
<keyword evidence="1" id="KW-0732">Signal</keyword>
<proteinExistence type="predicted"/>
<dbReference type="EMBL" id="WWCJ01000008">
    <property type="protein sequence ID" value="MYN02972.1"/>
    <property type="molecule type" value="Genomic_DNA"/>
</dbReference>
<accession>A0A6N9HIX3</accession>
<dbReference type="RefSeq" id="WP_161025953.1">
    <property type="nucleotide sequence ID" value="NZ_WWCJ01000008.1"/>
</dbReference>
<reference evidence="2 3" key="1">
    <citation type="submission" date="2019-12" db="EMBL/GenBank/DDBJ databases">
        <title>Novel species isolated from a subtropical stream in China.</title>
        <authorList>
            <person name="Lu H."/>
        </authorList>
    </citation>
    <scope>NUCLEOTIDE SEQUENCE [LARGE SCALE GENOMIC DNA]</scope>
    <source>
        <strain evidence="2 3">DS3</strain>
    </source>
</reference>